<sequence length="364" mass="39755">MSWQFPLKFRDVEDVQNWLIGFEHSLLPTMWASTPNWVALKEEQHIEIRLPFVSRDIELTLTQWIADQRQCGVISEETRVDVMTNVEALKPGNDQLVVPGVKNLIAVSSGKGGVGKSTMSVNLALALQHLGAKVGLLDGDIYGPSVPLMLGSQDKRPVTVNGKQMKPITAHGLATQSIGYLVDAEKATVWRGPMAAKALQQILRETFWPDLDYLVVDLPPGTGDIQLTLAQQLPVNGAVVVTTPQDLALADAIKGVAMFEKVDVAVLGVIENMSYHICSECGHHDAIFGEGGAEKLAKQYQLSVLAQVPLAMTIREDLDKGTPTVVRDPQDPHSQRFIELAEQVASRLYWQSEAIPATLSVAKV</sequence>
<evidence type="ECO:0000313" key="7">
    <source>
        <dbReference type="EMBL" id="CAH0533055.1"/>
    </source>
</evidence>
<dbReference type="SUPFAM" id="SSF52540">
    <property type="entry name" value="P-loop containing nucleoside triphosphate hydrolases"/>
    <property type="match status" value="1"/>
</dbReference>
<dbReference type="InterPro" id="IPR027417">
    <property type="entry name" value="P-loop_NTPase"/>
</dbReference>
<evidence type="ECO:0000256" key="1">
    <source>
        <dbReference type="ARBA" id="ARBA00022723"/>
    </source>
</evidence>
<protein>
    <recommendedName>
        <fullName evidence="6">Iron-sulfur cluster carrier protein</fullName>
    </recommendedName>
</protein>
<dbReference type="PANTHER" id="PTHR42961:SF2">
    <property type="entry name" value="IRON-SULFUR PROTEIN NUBPL"/>
    <property type="match status" value="1"/>
</dbReference>
<dbReference type="PANTHER" id="PTHR42961">
    <property type="entry name" value="IRON-SULFUR PROTEIN NUBPL"/>
    <property type="match status" value="1"/>
</dbReference>
<evidence type="ECO:0000256" key="5">
    <source>
        <dbReference type="ARBA" id="ARBA00023014"/>
    </source>
</evidence>
<keyword evidence="8" id="KW-1185">Reference proteome</keyword>
<comment type="function">
    <text evidence="6">Binds and transfers iron-sulfur (Fe-S) clusters to target apoproteins. Can hydrolyze ATP.</text>
</comment>
<keyword evidence="5 6" id="KW-0411">Iron-sulfur</keyword>
<evidence type="ECO:0000313" key="8">
    <source>
        <dbReference type="Proteomes" id="UP000838672"/>
    </source>
</evidence>
<accession>A0ABN8DT11</accession>
<dbReference type="PROSITE" id="PS01215">
    <property type="entry name" value="MRP"/>
    <property type="match status" value="1"/>
</dbReference>
<evidence type="ECO:0000256" key="3">
    <source>
        <dbReference type="ARBA" id="ARBA00022840"/>
    </source>
</evidence>
<name>A0ABN8DT11_9VIBR</name>
<keyword evidence="6" id="KW-0378">Hydrolase</keyword>
<dbReference type="HAMAP" id="MF_02040">
    <property type="entry name" value="Mrp_NBP35"/>
    <property type="match status" value="1"/>
</dbReference>
<gene>
    <name evidence="7" type="primary">apbC</name>
    <name evidence="7" type="ORF">VST7929_00907</name>
</gene>
<keyword evidence="1 6" id="KW-0479">Metal-binding</keyword>
<dbReference type="EMBL" id="CAKLDI010000001">
    <property type="protein sequence ID" value="CAH0533055.1"/>
    <property type="molecule type" value="Genomic_DNA"/>
</dbReference>
<proteinExistence type="inferred from homology"/>
<feature type="binding site" evidence="6">
    <location>
        <begin position="110"/>
        <end position="117"/>
    </location>
    <ligand>
        <name>ATP</name>
        <dbReference type="ChEBI" id="CHEBI:30616"/>
    </ligand>
</feature>
<evidence type="ECO:0000256" key="2">
    <source>
        <dbReference type="ARBA" id="ARBA00022741"/>
    </source>
</evidence>
<dbReference type="NCBIfam" id="NF008669">
    <property type="entry name" value="PRK11670.1"/>
    <property type="match status" value="1"/>
</dbReference>
<dbReference type="Pfam" id="PF10609">
    <property type="entry name" value="ParA"/>
    <property type="match status" value="1"/>
</dbReference>
<comment type="caution">
    <text evidence="7">The sequence shown here is derived from an EMBL/GenBank/DDBJ whole genome shotgun (WGS) entry which is preliminary data.</text>
</comment>
<dbReference type="InterPro" id="IPR019591">
    <property type="entry name" value="Mrp/NBP35_ATP-bd"/>
</dbReference>
<dbReference type="InterPro" id="IPR000808">
    <property type="entry name" value="Mrp-like_CS"/>
</dbReference>
<dbReference type="Proteomes" id="UP000838672">
    <property type="component" value="Unassembled WGS sequence"/>
</dbReference>
<dbReference type="Gene3D" id="3.40.50.300">
    <property type="entry name" value="P-loop containing nucleotide triphosphate hydrolases"/>
    <property type="match status" value="1"/>
</dbReference>
<evidence type="ECO:0000256" key="6">
    <source>
        <dbReference type="HAMAP-Rule" id="MF_02040"/>
    </source>
</evidence>
<evidence type="ECO:0000256" key="4">
    <source>
        <dbReference type="ARBA" id="ARBA00023004"/>
    </source>
</evidence>
<dbReference type="InterPro" id="IPR033756">
    <property type="entry name" value="YlxH/NBP35"/>
</dbReference>
<organism evidence="7 8">
    <name type="scientific">Vibrio stylophorae</name>
    <dbReference type="NCBI Taxonomy" id="659351"/>
    <lineage>
        <taxon>Bacteria</taxon>
        <taxon>Pseudomonadati</taxon>
        <taxon>Pseudomonadota</taxon>
        <taxon>Gammaproteobacteria</taxon>
        <taxon>Vibrionales</taxon>
        <taxon>Vibrionaceae</taxon>
        <taxon>Vibrio</taxon>
    </lineage>
</organism>
<dbReference type="CDD" id="cd02037">
    <property type="entry name" value="Mrp_NBP35"/>
    <property type="match status" value="1"/>
</dbReference>
<dbReference type="InterPro" id="IPR044304">
    <property type="entry name" value="NUBPL-like"/>
</dbReference>
<reference evidence="7" key="1">
    <citation type="submission" date="2021-11" db="EMBL/GenBank/DDBJ databases">
        <authorList>
            <person name="Rodrigo-Torres L."/>
            <person name="Arahal R. D."/>
            <person name="Lucena T."/>
        </authorList>
    </citation>
    <scope>NUCLEOTIDE SEQUENCE</scope>
    <source>
        <strain evidence="7">CECT 7929</strain>
    </source>
</reference>
<keyword evidence="3 6" id="KW-0067">ATP-binding</keyword>
<keyword evidence="2 6" id="KW-0547">Nucleotide-binding</keyword>
<comment type="subunit">
    <text evidence="6">Homodimer.</text>
</comment>
<comment type="similarity">
    <text evidence="6">Belongs to the Mrp/NBP35 ATP-binding proteins family.</text>
</comment>
<keyword evidence="4 6" id="KW-0408">Iron</keyword>
<dbReference type="RefSeq" id="WP_237465262.1">
    <property type="nucleotide sequence ID" value="NZ_CAKLDI010000001.1"/>
</dbReference>